<reference evidence="1 2" key="1">
    <citation type="submission" date="2016-10" db="EMBL/GenBank/DDBJ databases">
        <authorList>
            <person name="de Groot N.N."/>
        </authorList>
    </citation>
    <scope>NUCLEOTIDE SEQUENCE [LARGE SCALE GENOMIC DNA]</scope>
    <source>
        <strain evidence="1 2">DSM 2895</strain>
    </source>
</reference>
<protein>
    <submittedName>
        <fullName evidence="1">Uncharacterized protein</fullName>
    </submittedName>
</protein>
<dbReference type="Proteomes" id="UP000182836">
    <property type="component" value="Unassembled WGS sequence"/>
</dbReference>
<accession>A0A1G8VE31</accession>
<organism evidence="1 2">
    <name type="scientific">Aneurinibacillus migulanus</name>
    <name type="common">Bacillus migulanus</name>
    <dbReference type="NCBI Taxonomy" id="47500"/>
    <lineage>
        <taxon>Bacteria</taxon>
        <taxon>Bacillati</taxon>
        <taxon>Bacillota</taxon>
        <taxon>Bacilli</taxon>
        <taxon>Bacillales</taxon>
        <taxon>Paenibacillaceae</taxon>
        <taxon>Aneurinibacillus group</taxon>
        <taxon>Aneurinibacillus</taxon>
    </lineage>
</organism>
<sequence length="45" mass="5359">MKLTLRMIQKGVDNETVAELIELTQEDIEHHFKAKVFFLMNIKQK</sequence>
<dbReference type="RefSeq" id="WP_158502501.1">
    <property type="nucleotide sequence ID" value="NZ_CCMI01000139.1"/>
</dbReference>
<gene>
    <name evidence="1" type="ORF">SAMN04487909_12350</name>
</gene>
<dbReference type="EMBL" id="FNED01000023">
    <property type="protein sequence ID" value="SDJ64352.1"/>
    <property type="molecule type" value="Genomic_DNA"/>
</dbReference>
<evidence type="ECO:0000313" key="2">
    <source>
        <dbReference type="Proteomes" id="UP000182836"/>
    </source>
</evidence>
<dbReference type="AlphaFoldDB" id="A0A1G8VE31"/>
<name>A0A1G8VE31_ANEMI</name>
<evidence type="ECO:0000313" key="1">
    <source>
        <dbReference type="EMBL" id="SDJ64352.1"/>
    </source>
</evidence>
<proteinExistence type="predicted"/>